<evidence type="ECO:0000256" key="2">
    <source>
        <dbReference type="SAM" id="Coils"/>
    </source>
</evidence>
<evidence type="ECO:0000313" key="5">
    <source>
        <dbReference type="Proteomes" id="UP000729733"/>
    </source>
</evidence>
<dbReference type="Pfam" id="PF13424">
    <property type="entry name" value="TPR_12"/>
    <property type="match status" value="4"/>
</dbReference>
<dbReference type="PANTHER" id="PTHR10098:SF108">
    <property type="entry name" value="TETRATRICOPEPTIDE REPEAT PROTEIN 28"/>
    <property type="match status" value="1"/>
</dbReference>
<dbReference type="Pfam" id="PF12770">
    <property type="entry name" value="CHAT"/>
    <property type="match status" value="1"/>
</dbReference>
<dbReference type="Proteomes" id="UP000729733">
    <property type="component" value="Unassembled WGS sequence"/>
</dbReference>
<dbReference type="PANTHER" id="PTHR10098">
    <property type="entry name" value="RAPSYN-RELATED"/>
    <property type="match status" value="1"/>
</dbReference>
<feature type="repeat" description="TPR" evidence="1">
    <location>
        <begin position="339"/>
        <end position="372"/>
    </location>
</feature>
<keyword evidence="2" id="KW-0175">Coiled coil</keyword>
<dbReference type="Gene3D" id="1.25.40.10">
    <property type="entry name" value="Tetratricopeptide repeat domain"/>
    <property type="match status" value="2"/>
</dbReference>
<feature type="repeat" description="TPR" evidence="1">
    <location>
        <begin position="299"/>
        <end position="332"/>
    </location>
</feature>
<dbReference type="PROSITE" id="PS50005">
    <property type="entry name" value="TPR"/>
    <property type="match status" value="7"/>
</dbReference>
<sequence length="897" mass="102110">MPLMVQKSWAQMENFETEIEELFTKAEQQRQQGKWQNSIETWNQLLVIAQQADAKKLQAIALLAIGVDYKELRQYQEALKHYDEASSLFRQVNYPLGESGAFNNMGEVHRNIGQYQEALKYYDLALAIFREIDDRSLEATALNNIGLTLHTIGKIQEALNYYNQVLVIRQEINDPDGEAGVLNNIGGVYESIGQYEEALKYFSQASAIYREIKHYYEEGLSLNNIGEIYRKIGQYEEALKYFSQALAIRRKIKDSDGEAKSLNSIGVIAQYMGLTEEALKYYHQALPIIRKVNNRVMEASILNNIGAAYEILHQYQEALTYHQQALVIRQEFNDFNGEVKTFNNLGIVYFQIGQYQEALSYFNKAFAIVKKYPNRSVEATIFSNIALVHRNTNRSTEAITNWEKSVSLTLQTRRNLLRENRQSFIQDNQLHAIALTDLLIEQNRAERAYEWINLVTTFELANYTSLIKAKVTNPQAQLAVDKWEKKTRELAALYERLQNSLSESLSQQIRSLEAEVNQLAENTIDQFPEIAELLETTPEDINKLRANLPSDTVVIQPVLLTDNNIDNVPNSIAVFILSKDQPLTVTQVSINPKEFDDLISQYRNKLQNRRARGYKSVGGELYDLLIRPVEEQIKTLSPNRIAIIPTGKLRYIPFETLYDQQTKQYLIEKYPVHYLTRLSVNSLESEKQAISNQQGILALGNPVPVEPYSLPGAEAEVESISQILPGSEKYVGKKATLDTFKFQGLQFPFLHLATHGCFQPEGCCFKSEGCSPNDMDMEANTILFANQNSFHIRDAALLGMKNVELITLSACQTALKADSDGREIAGLAYLFERAGAKAVMASLWGADDETTKEIMVQFYQNLDQGMSKVDALREAKLKHTKRHPFYWSPFILVGNGN</sequence>
<keyword evidence="5" id="KW-1185">Reference proteome</keyword>
<dbReference type="InterPro" id="IPR011990">
    <property type="entry name" value="TPR-like_helical_dom_sf"/>
</dbReference>
<evidence type="ECO:0000313" key="4">
    <source>
        <dbReference type="EMBL" id="MCC0178756.1"/>
    </source>
</evidence>
<feature type="repeat" description="TPR" evidence="1">
    <location>
        <begin position="139"/>
        <end position="172"/>
    </location>
</feature>
<dbReference type="SUPFAM" id="SSF48452">
    <property type="entry name" value="TPR-like"/>
    <property type="match status" value="3"/>
</dbReference>
<dbReference type="InterPro" id="IPR024983">
    <property type="entry name" value="CHAT_dom"/>
</dbReference>
<organism evidence="4 5">
    <name type="scientific">Waterburya agarophytonicola KI4</name>
    <dbReference type="NCBI Taxonomy" id="2874699"/>
    <lineage>
        <taxon>Bacteria</taxon>
        <taxon>Bacillati</taxon>
        <taxon>Cyanobacteriota</taxon>
        <taxon>Cyanophyceae</taxon>
        <taxon>Pleurocapsales</taxon>
        <taxon>Hyellaceae</taxon>
        <taxon>Waterburya</taxon>
        <taxon>Waterburya agarophytonicola</taxon>
    </lineage>
</organism>
<reference evidence="4" key="1">
    <citation type="journal article" date="2021" name="Antonie Van Leeuwenhoek">
        <title>Draft genome and description of Waterburya agarophytonicola gen. nov. sp. nov. (Pleurocapsales, Cyanobacteria): a seaweed symbiont.</title>
        <authorList>
            <person name="Bonthond G."/>
            <person name="Shalygin S."/>
            <person name="Bayer T."/>
            <person name="Weinberger F."/>
        </authorList>
    </citation>
    <scope>NUCLEOTIDE SEQUENCE</scope>
    <source>
        <strain evidence="4">KI4</strain>
    </source>
</reference>
<dbReference type="PROSITE" id="PS50293">
    <property type="entry name" value="TPR_REGION"/>
    <property type="match status" value="2"/>
</dbReference>
<dbReference type="AlphaFoldDB" id="A0A964BV94"/>
<evidence type="ECO:0000259" key="3">
    <source>
        <dbReference type="Pfam" id="PF12770"/>
    </source>
</evidence>
<feature type="repeat" description="TPR" evidence="1">
    <location>
        <begin position="179"/>
        <end position="212"/>
    </location>
</feature>
<feature type="domain" description="CHAT" evidence="3">
    <location>
        <begin position="617"/>
        <end position="895"/>
    </location>
</feature>
<accession>A0A964BV94</accession>
<feature type="repeat" description="TPR" evidence="1">
    <location>
        <begin position="99"/>
        <end position="132"/>
    </location>
</feature>
<gene>
    <name evidence="4" type="ORF">I4641_17435</name>
</gene>
<protein>
    <submittedName>
        <fullName evidence="4">CHAT domain-containing protein</fullName>
    </submittedName>
</protein>
<dbReference type="InterPro" id="IPR019734">
    <property type="entry name" value="TPR_rpt"/>
</dbReference>
<feature type="repeat" description="TPR" evidence="1">
    <location>
        <begin position="219"/>
        <end position="252"/>
    </location>
</feature>
<comment type="caution">
    <text evidence="4">The sequence shown here is derived from an EMBL/GenBank/DDBJ whole genome shotgun (WGS) entry which is preliminary data.</text>
</comment>
<dbReference type="SMART" id="SM00028">
    <property type="entry name" value="TPR"/>
    <property type="match status" value="10"/>
</dbReference>
<dbReference type="EMBL" id="JADWDC010000053">
    <property type="protein sequence ID" value="MCC0178756.1"/>
    <property type="molecule type" value="Genomic_DNA"/>
</dbReference>
<feature type="repeat" description="TPR" evidence="1">
    <location>
        <begin position="59"/>
        <end position="92"/>
    </location>
</feature>
<evidence type="ECO:0000256" key="1">
    <source>
        <dbReference type="PROSITE-ProRule" id="PRU00339"/>
    </source>
</evidence>
<proteinExistence type="predicted"/>
<feature type="coiled-coil region" evidence="2">
    <location>
        <begin position="480"/>
        <end position="522"/>
    </location>
</feature>
<name>A0A964BV94_9CYAN</name>
<keyword evidence="1" id="KW-0802">TPR repeat</keyword>